<accession>A0A1H7KID0</accession>
<name>A0A1H7KID0_HALLR</name>
<proteinExistence type="predicted"/>
<dbReference type="EMBL" id="FOAD01000002">
    <property type="protein sequence ID" value="SEK86532.1"/>
    <property type="molecule type" value="Genomic_DNA"/>
</dbReference>
<dbReference type="Proteomes" id="UP000183894">
    <property type="component" value="Unassembled WGS sequence"/>
</dbReference>
<reference evidence="1 2" key="1">
    <citation type="submission" date="2016-10" db="EMBL/GenBank/DDBJ databases">
        <authorList>
            <person name="de Groot N.N."/>
        </authorList>
    </citation>
    <scope>NUCLEOTIDE SEQUENCE [LARGE SCALE GENOMIC DNA]</scope>
    <source>
        <strain evidence="1 2">CDM_5</strain>
    </source>
</reference>
<sequence length="57" mass="6547">MGIETLSIIQLYALLFDEQEMTYSEIETDLEMLKSGGTEIPDNYVALLRQYCTRPLS</sequence>
<organism evidence="1 2">
    <name type="scientific">Haloferax larsenii</name>
    <dbReference type="NCBI Taxonomy" id="302484"/>
    <lineage>
        <taxon>Archaea</taxon>
        <taxon>Methanobacteriati</taxon>
        <taxon>Methanobacteriota</taxon>
        <taxon>Stenosarchaea group</taxon>
        <taxon>Halobacteria</taxon>
        <taxon>Halobacteriales</taxon>
        <taxon>Haloferacaceae</taxon>
        <taxon>Haloferax</taxon>
    </lineage>
</organism>
<gene>
    <name evidence="1" type="ORF">SAMN04488691_10214</name>
</gene>
<evidence type="ECO:0000313" key="1">
    <source>
        <dbReference type="EMBL" id="SEK86532.1"/>
    </source>
</evidence>
<protein>
    <submittedName>
        <fullName evidence="1">Uncharacterized protein</fullName>
    </submittedName>
</protein>
<evidence type="ECO:0000313" key="2">
    <source>
        <dbReference type="Proteomes" id="UP000183894"/>
    </source>
</evidence>
<dbReference type="AlphaFoldDB" id="A0A1H7KID0"/>